<dbReference type="InterPro" id="IPR029047">
    <property type="entry name" value="HSP70_peptide-bd_sf"/>
</dbReference>
<dbReference type="InterPro" id="IPR018181">
    <property type="entry name" value="Heat_shock_70_CS"/>
</dbReference>
<evidence type="ECO:0000256" key="5">
    <source>
        <dbReference type="ARBA" id="ARBA00022553"/>
    </source>
</evidence>
<comment type="similarity">
    <text evidence="2 13">Belongs to the heat shock protein 70 family.</text>
</comment>
<sequence>MSEKIIGIDLGTATTEAALFTDGQVHMIPNPDQQNITPSAVGLDETGKITVGEQAKASYLLAPERTVIEVKRKIGTGEQIRLGKKTFTPAEISAEILKYVKTYASQHLGEEITRAVISVPAYFDDRQRREVVEAGNLAGFQVERIINEPTAAALSYGLDHMEEESYVLVYDLGGGTFDVTLLEMFEGVLEVKASAGDNQLGGKDFDEALITWLRNRFETTQGISLEGNVYAAAKLKEEAEKCKIALSTQDSVQVQIPMLAEKNGIPAALEETVTREFFEELIGDLIKRTHNPVRRVLEDAGIAKEELDHILLVGGSTRVPLVARDIEALLGKKPDHAIDPDFSVAQGAAIQAGIIAGELDGADALIMTDVCPYTLGIQVWDGITADCMSTIIPRNTTIPVTKKETYWTSWDYQNKTEIAVYQGESRQVSRNHFLGNFMLEGIPERKAGEESIDVEFSYNQNGILDVKATIVSTHKDMAVTIDLMDSGKKKTDVSEWKQSSCAGEYRTVIRRGERFESRCKKNKEDELLVEIQELLYLLKKAILEENTEEADDLADEIRELIELEG</sequence>
<evidence type="ECO:0000256" key="10">
    <source>
        <dbReference type="ARBA" id="ARBA00030019"/>
    </source>
</evidence>
<proteinExistence type="inferred from homology"/>
<keyword evidence="5" id="KW-0597">Phosphoprotein</keyword>
<dbReference type="Gene3D" id="3.90.640.10">
    <property type="entry name" value="Actin, Chain A, domain 4"/>
    <property type="match status" value="1"/>
</dbReference>
<dbReference type="GO" id="GO:0140662">
    <property type="term" value="F:ATP-dependent protein folding chaperone"/>
    <property type="evidence" value="ECO:0007669"/>
    <property type="project" value="InterPro"/>
</dbReference>
<evidence type="ECO:0000256" key="13">
    <source>
        <dbReference type="RuleBase" id="RU003322"/>
    </source>
</evidence>
<dbReference type="GO" id="GO:0005524">
    <property type="term" value="F:ATP binding"/>
    <property type="evidence" value="ECO:0007669"/>
    <property type="project" value="UniProtKB-KW"/>
</dbReference>
<keyword evidence="7 13" id="KW-0067">ATP-binding</keyword>
<dbReference type="Pfam" id="PF00012">
    <property type="entry name" value="HSP70"/>
    <property type="match status" value="2"/>
</dbReference>
<protein>
    <recommendedName>
        <fullName evidence="3">Chaperone protein DnaK</fullName>
    </recommendedName>
    <alternativeName>
        <fullName evidence="4">Chaperone protein dnaK</fullName>
    </alternativeName>
    <alternativeName>
        <fullName evidence="12">HSP70</fullName>
    </alternativeName>
    <alternativeName>
        <fullName evidence="11">Heat shock 70 kDa protein</fullName>
    </alternativeName>
    <alternativeName>
        <fullName evidence="10">Heat shock protein 70</fullName>
    </alternativeName>
</protein>
<keyword evidence="8 14" id="KW-0346">Stress response</keyword>
<dbReference type="SUPFAM" id="SSF53067">
    <property type="entry name" value="Actin-like ATPase domain"/>
    <property type="match status" value="2"/>
</dbReference>
<dbReference type="FunFam" id="3.90.640.10:FF:000003">
    <property type="entry name" value="Molecular chaperone DnaK"/>
    <property type="match status" value="1"/>
</dbReference>
<comment type="function">
    <text evidence="1">Acts as a chaperone.</text>
</comment>
<name>A0A174L0A5_9FIRM</name>
<dbReference type="FunFam" id="3.30.420.40:FF:000071">
    <property type="entry name" value="Molecular chaperone DnaK"/>
    <property type="match status" value="1"/>
</dbReference>
<dbReference type="OrthoDB" id="9766019at2"/>
<accession>A0A174L0A5</accession>
<evidence type="ECO:0000256" key="11">
    <source>
        <dbReference type="ARBA" id="ARBA00030945"/>
    </source>
</evidence>
<evidence type="ECO:0000256" key="1">
    <source>
        <dbReference type="ARBA" id="ARBA00002290"/>
    </source>
</evidence>
<gene>
    <name evidence="14" type="primary">dnaK_1</name>
    <name evidence="14" type="ORF">ERS852523_00737</name>
</gene>
<dbReference type="PROSITE" id="PS00329">
    <property type="entry name" value="HSP70_2"/>
    <property type="match status" value="1"/>
</dbReference>
<evidence type="ECO:0000313" key="15">
    <source>
        <dbReference type="Proteomes" id="UP000095712"/>
    </source>
</evidence>
<dbReference type="EMBL" id="CZAW01000006">
    <property type="protein sequence ID" value="CUP16106.1"/>
    <property type="molecule type" value="Genomic_DNA"/>
</dbReference>
<keyword evidence="6 13" id="KW-0547">Nucleotide-binding</keyword>
<evidence type="ECO:0000313" key="14">
    <source>
        <dbReference type="EMBL" id="CUP16106.1"/>
    </source>
</evidence>
<dbReference type="InterPro" id="IPR013126">
    <property type="entry name" value="Hsp_70_fam"/>
</dbReference>
<dbReference type="PRINTS" id="PR00301">
    <property type="entry name" value="HEATSHOCK70"/>
</dbReference>
<dbReference type="InterPro" id="IPR043129">
    <property type="entry name" value="ATPase_NBD"/>
</dbReference>
<evidence type="ECO:0000256" key="3">
    <source>
        <dbReference type="ARBA" id="ARBA00014415"/>
    </source>
</evidence>
<organism evidence="14 15">
    <name type="scientific">Blautia wexlerae</name>
    <dbReference type="NCBI Taxonomy" id="418240"/>
    <lineage>
        <taxon>Bacteria</taxon>
        <taxon>Bacillati</taxon>
        <taxon>Bacillota</taxon>
        <taxon>Clostridia</taxon>
        <taxon>Lachnospirales</taxon>
        <taxon>Lachnospiraceae</taxon>
        <taxon>Blautia</taxon>
    </lineage>
</organism>
<dbReference type="PROSITE" id="PS01036">
    <property type="entry name" value="HSP70_3"/>
    <property type="match status" value="1"/>
</dbReference>
<evidence type="ECO:0000256" key="12">
    <source>
        <dbReference type="ARBA" id="ARBA00033103"/>
    </source>
</evidence>
<reference evidence="14 15" key="1">
    <citation type="submission" date="2015-09" db="EMBL/GenBank/DDBJ databases">
        <authorList>
            <consortium name="Pathogen Informatics"/>
        </authorList>
    </citation>
    <scope>NUCLEOTIDE SEQUENCE [LARGE SCALE GENOMIC DNA]</scope>
    <source>
        <strain evidence="14 15">2789STDY5834911</strain>
    </source>
</reference>
<dbReference type="SUPFAM" id="SSF100920">
    <property type="entry name" value="Heat shock protein 70kD (HSP70), peptide-binding domain"/>
    <property type="match status" value="1"/>
</dbReference>
<keyword evidence="9" id="KW-0143">Chaperone</keyword>
<dbReference type="Gene3D" id="2.60.34.10">
    <property type="entry name" value="Substrate Binding Domain Of DNAk, Chain A, domain 1"/>
    <property type="match status" value="1"/>
</dbReference>
<dbReference type="Proteomes" id="UP000095712">
    <property type="component" value="Unassembled WGS sequence"/>
</dbReference>
<dbReference type="RefSeq" id="WP_055149645.1">
    <property type="nucleotide sequence ID" value="NZ_CZAW01000006.1"/>
</dbReference>
<evidence type="ECO:0000256" key="6">
    <source>
        <dbReference type="ARBA" id="ARBA00022741"/>
    </source>
</evidence>
<dbReference type="PANTHER" id="PTHR19375">
    <property type="entry name" value="HEAT SHOCK PROTEIN 70KDA"/>
    <property type="match status" value="1"/>
</dbReference>
<dbReference type="AlphaFoldDB" id="A0A174L0A5"/>
<evidence type="ECO:0000256" key="7">
    <source>
        <dbReference type="ARBA" id="ARBA00022840"/>
    </source>
</evidence>
<evidence type="ECO:0000256" key="2">
    <source>
        <dbReference type="ARBA" id="ARBA00007381"/>
    </source>
</evidence>
<dbReference type="Gene3D" id="3.30.420.40">
    <property type="match status" value="2"/>
</dbReference>
<evidence type="ECO:0000256" key="9">
    <source>
        <dbReference type="ARBA" id="ARBA00023186"/>
    </source>
</evidence>
<evidence type="ECO:0000256" key="4">
    <source>
        <dbReference type="ARBA" id="ARBA00017249"/>
    </source>
</evidence>
<evidence type="ECO:0000256" key="8">
    <source>
        <dbReference type="ARBA" id="ARBA00023016"/>
    </source>
</evidence>